<gene>
    <name evidence="2" type="ORF">GCM10010412_072630</name>
</gene>
<organism evidence="2 3">
    <name type="scientific">Nonomuraea recticatena</name>
    <dbReference type="NCBI Taxonomy" id="46178"/>
    <lineage>
        <taxon>Bacteria</taxon>
        <taxon>Bacillati</taxon>
        <taxon>Actinomycetota</taxon>
        <taxon>Actinomycetes</taxon>
        <taxon>Streptosporangiales</taxon>
        <taxon>Streptosporangiaceae</taxon>
        <taxon>Nonomuraea</taxon>
    </lineage>
</organism>
<dbReference type="EMBL" id="BAAATE010000026">
    <property type="protein sequence ID" value="GAA2685554.1"/>
    <property type="molecule type" value="Genomic_DNA"/>
</dbReference>
<feature type="region of interest" description="Disordered" evidence="1">
    <location>
        <begin position="327"/>
        <end position="346"/>
    </location>
</feature>
<dbReference type="RefSeq" id="WP_346152892.1">
    <property type="nucleotide sequence ID" value="NZ_BAAATE010000026.1"/>
</dbReference>
<evidence type="ECO:0000313" key="2">
    <source>
        <dbReference type="EMBL" id="GAA2685554.1"/>
    </source>
</evidence>
<sequence length="346" mass="37351">MSRRTAKTKARKGKATPRNAARGHQPDLLIIDDQPYDPATPAVGEHAPDVDTEQAAATEEAQTTTIHGIPFQDEPMVFTGDLALPGFENLSFAELAEMAGKAGLALPPGAGEVLEGVVMRDEIAEARKLLAEAEERGESPLDVAHAYGYLDGVHKALGRQVRRTRELAERMFAAAQLVHGMKALDVMGADDGPPVATIHIQDVKPTITWIRDAVEAYCRQHAETELYTEVLPGALALDDVVAYIAMTHPDYVKTRVRDAYLTRLESEIDDDGCKADPRTGEVVKLAKVTPGERNGAFIIRYTSAKQGRPSGKERIERMFRAGDMGDVLALGAGPEPDPDAPAGKEA</sequence>
<proteinExistence type="predicted"/>
<evidence type="ECO:0000256" key="1">
    <source>
        <dbReference type="SAM" id="MobiDB-lite"/>
    </source>
</evidence>
<accession>A0ABP6FAT0</accession>
<feature type="region of interest" description="Disordered" evidence="1">
    <location>
        <begin position="1"/>
        <end position="46"/>
    </location>
</feature>
<comment type="caution">
    <text evidence="2">The sequence shown here is derived from an EMBL/GenBank/DDBJ whole genome shotgun (WGS) entry which is preliminary data.</text>
</comment>
<feature type="compositionally biased region" description="Basic residues" evidence="1">
    <location>
        <begin position="1"/>
        <end position="15"/>
    </location>
</feature>
<dbReference type="Proteomes" id="UP001501666">
    <property type="component" value="Unassembled WGS sequence"/>
</dbReference>
<reference evidence="3" key="1">
    <citation type="journal article" date="2019" name="Int. J. Syst. Evol. Microbiol.">
        <title>The Global Catalogue of Microorganisms (GCM) 10K type strain sequencing project: providing services to taxonomists for standard genome sequencing and annotation.</title>
        <authorList>
            <consortium name="The Broad Institute Genomics Platform"/>
            <consortium name="The Broad Institute Genome Sequencing Center for Infectious Disease"/>
            <person name="Wu L."/>
            <person name="Ma J."/>
        </authorList>
    </citation>
    <scope>NUCLEOTIDE SEQUENCE [LARGE SCALE GENOMIC DNA]</scope>
    <source>
        <strain evidence="3">JCM 6835</strain>
    </source>
</reference>
<evidence type="ECO:0000313" key="3">
    <source>
        <dbReference type="Proteomes" id="UP001501666"/>
    </source>
</evidence>
<keyword evidence="3" id="KW-1185">Reference proteome</keyword>
<protein>
    <submittedName>
        <fullName evidence="2">Uncharacterized protein</fullName>
    </submittedName>
</protein>
<name>A0ABP6FAT0_9ACTN</name>